<evidence type="ECO:0000313" key="1">
    <source>
        <dbReference type="EMBL" id="TDR28852.1"/>
    </source>
</evidence>
<dbReference type="Proteomes" id="UP000294958">
    <property type="component" value="Unassembled WGS sequence"/>
</dbReference>
<dbReference type="EMBL" id="SNZF01000057">
    <property type="protein sequence ID" value="TDR28852.1"/>
    <property type="molecule type" value="Genomic_DNA"/>
</dbReference>
<sequence length="101" mass="11394">MSRYTVTVKTDEETDENAVIGYDPPLRTFFLQAFPDEETDEYALWFGTHLEQHPSLESIIESARRFGYEIEGLSQKAIVAMTKEAGTPTPPSLGERLGLVR</sequence>
<name>A0A4R6Y0I1_9HYPH</name>
<evidence type="ECO:0000313" key="2">
    <source>
        <dbReference type="Proteomes" id="UP000294958"/>
    </source>
</evidence>
<keyword evidence="2" id="KW-1185">Reference proteome</keyword>
<proteinExistence type="predicted"/>
<gene>
    <name evidence="1" type="ORF">DES43_1572</name>
</gene>
<reference evidence="1 2" key="1">
    <citation type="submission" date="2019-03" db="EMBL/GenBank/DDBJ databases">
        <title>Genomic Encyclopedia of Type Strains, Phase IV (KMG-IV): sequencing the most valuable type-strain genomes for metagenomic binning, comparative biology and taxonomic classification.</title>
        <authorList>
            <person name="Goeker M."/>
        </authorList>
    </citation>
    <scope>NUCLEOTIDE SEQUENCE [LARGE SCALE GENOMIC DNA]</scope>
    <source>
        <strain evidence="1 2">DSM 11603</strain>
    </source>
</reference>
<dbReference type="AlphaFoldDB" id="A0A4R6Y0I1"/>
<comment type="caution">
    <text evidence="1">The sequence shown here is derived from an EMBL/GenBank/DDBJ whole genome shotgun (WGS) entry which is preliminary data.</text>
</comment>
<protein>
    <submittedName>
        <fullName evidence="1">Uncharacterized protein</fullName>
    </submittedName>
</protein>
<accession>A0A4R6Y0I1</accession>
<dbReference type="OrthoDB" id="3698953at2"/>
<organism evidence="1 2">
    <name type="scientific">Aquamicrobium defluvii</name>
    <dbReference type="NCBI Taxonomy" id="69279"/>
    <lineage>
        <taxon>Bacteria</taxon>
        <taxon>Pseudomonadati</taxon>
        <taxon>Pseudomonadota</taxon>
        <taxon>Alphaproteobacteria</taxon>
        <taxon>Hyphomicrobiales</taxon>
        <taxon>Phyllobacteriaceae</taxon>
        <taxon>Aquamicrobium</taxon>
    </lineage>
</organism>
<dbReference type="RefSeq" id="WP_037094732.1">
    <property type="nucleotide sequence ID" value="NZ_SNZF01000057.1"/>
</dbReference>